<comment type="subcellular location">
    <subcellularLocation>
        <location evidence="1">Membrane</location>
        <topology evidence="1">Multi-pass membrane protein</topology>
    </subcellularLocation>
</comment>
<feature type="transmembrane region" description="Helical" evidence="8">
    <location>
        <begin position="66"/>
        <end position="87"/>
    </location>
</feature>
<feature type="domain" description="Cation efflux protein cytoplasmic" evidence="10">
    <location>
        <begin position="241"/>
        <end position="316"/>
    </location>
</feature>
<dbReference type="GO" id="GO:0008324">
    <property type="term" value="F:monoatomic cation transmembrane transporter activity"/>
    <property type="evidence" value="ECO:0007669"/>
    <property type="project" value="InterPro"/>
</dbReference>
<dbReference type="Pfam" id="PF01545">
    <property type="entry name" value="Cation_efflux"/>
    <property type="match status" value="1"/>
</dbReference>
<dbReference type="AlphaFoldDB" id="A0A517S833"/>
<evidence type="ECO:0000313" key="11">
    <source>
        <dbReference type="EMBL" id="QDT52280.1"/>
    </source>
</evidence>
<sequence length="325" mass="35261">MTVDPSHPSLPLDSSGDLSRPSRPLPASADGLYQQVWQAAWLGLLINLGLGLAKLVGGILGDSFALISDSINSLGDVVATVVVLIAVRIAQQPADDEHPYGHTRAEAIAGSTVAVLIMVSALGIGWEAVQRLTLEHSLPEAWTLWIAGVNVVIKEWLYRYKLRVGQRTGSRAMIANAWDHRSDAFCALAVLIGLATVRWGNGRWMWADELAAMVVVAAILVSASRLYRDSASELMDLQADGTLVDQVRTMASTIPGVRGVEKLWVRKSGLEYFVDIHIEVDSNLTVAEGHRIGHVVKDRLTGCFASIRDVLVHLEPFEPQGHDPT</sequence>
<dbReference type="Gene3D" id="1.20.1510.10">
    <property type="entry name" value="Cation efflux protein transmembrane domain"/>
    <property type="match status" value="1"/>
</dbReference>
<dbReference type="Pfam" id="PF16916">
    <property type="entry name" value="ZT_dimer"/>
    <property type="match status" value="1"/>
</dbReference>
<dbReference type="InterPro" id="IPR050291">
    <property type="entry name" value="CDF_Transporter"/>
</dbReference>
<gene>
    <name evidence="11" type="ORF">Pan44_02890</name>
</gene>
<evidence type="ECO:0000256" key="8">
    <source>
        <dbReference type="SAM" id="Phobius"/>
    </source>
</evidence>
<dbReference type="RefSeq" id="WP_197453746.1">
    <property type="nucleotide sequence ID" value="NZ_CP036271.1"/>
</dbReference>
<dbReference type="FunFam" id="1.20.1510.10:FF:000006">
    <property type="entry name" value="Divalent cation efflux transporter"/>
    <property type="match status" value="1"/>
</dbReference>
<feature type="transmembrane region" description="Helical" evidence="8">
    <location>
        <begin position="39"/>
        <end position="60"/>
    </location>
</feature>
<evidence type="ECO:0000256" key="6">
    <source>
        <dbReference type="ARBA" id="ARBA00023136"/>
    </source>
</evidence>
<evidence type="ECO:0000256" key="4">
    <source>
        <dbReference type="ARBA" id="ARBA00022692"/>
    </source>
</evidence>
<keyword evidence="12" id="KW-1185">Reference proteome</keyword>
<keyword evidence="3" id="KW-0813">Transport</keyword>
<protein>
    <submittedName>
        <fullName evidence="11">Putative cation efflux system protein</fullName>
    </submittedName>
</protein>
<dbReference type="GO" id="GO:0016020">
    <property type="term" value="C:membrane"/>
    <property type="evidence" value="ECO:0007669"/>
    <property type="project" value="UniProtKB-SubCell"/>
</dbReference>
<accession>A0A517S833</accession>
<name>A0A517S833_9PLAN</name>
<evidence type="ECO:0000259" key="10">
    <source>
        <dbReference type="Pfam" id="PF16916"/>
    </source>
</evidence>
<dbReference type="InterPro" id="IPR027469">
    <property type="entry name" value="Cation_efflux_TMD_sf"/>
</dbReference>
<dbReference type="InterPro" id="IPR002524">
    <property type="entry name" value="Cation_efflux"/>
</dbReference>
<reference evidence="11 12" key="1">
    <citation type="submission" date="2019-02" db="EMBL/GenBank/DDBJ databases">
        <title>Deep-cultivation of Planctomycetes and their phenomic and genomic characterization uncovers novel biology.</title>
        <authorList>
            <person name="Wiegand S."/>
            <person name="Jogler M."/>
            <person name="Boedeker C."/>
            <person name="Pinto D."/>
            <person name="Vollmers J."/>
            <person name="Rivas-Marin E."/>
            <person name="Kohn T."/>
            <person name="Peeters S.H."/>
            <person name="Heuer A."/>
            <person name="Rast P."/>
            <person name="Oberbeckmann S."/>
            <person name="Bunk B."/>
            <person name="Jeske O."/>
            <person name="Meyerdierks A."/>
            <person name="Storesund J.E."/>
            <person name="Kallscheuer N."/>
            <person name="Luecker S."/>
            <person name="Lage O.M."/>
            <person name="Pohl T."/>
            <person name="Merkel B.J."/>
            <person name="Hornburger P."/>
            <person name="Mueller R.-W."/>
            <person name="Bruemmer F."/>
            <person name="Labrenz M."/>
            <person name="Spormann A.M."/>
            <person name="Op den Camp H."/>
            <person name="Overmann J."/>
            <person name="Amann R."/>
            <person name="Jetten M.S.M."/>
            <person name="Mascher T."/>
            <person name="Medema M.H."/>
            <person name="Devos D.P."/>
            <person name="Kaster A.-K."/>
            <person name="Ovreas L."/>
            <person name="Rohde M."/>
            <person name="Galperin M.Y."/>
            <person name="Jogler C."/>
        </authorList>
    </citation>
    <scope>NUCLEOTIDE SEQUENCE [LARGE SCALE GENOMIC DNA]</scope>
    <source>
        <strain evidence="11 12">Pan44</strain>
    </source>
</reference>
<feature type="domain" description="Cation efflux protein transmembrane" evidence="9">
    <location>
        <begin position="41"/>
        <end position="235"/>
    </location>
</feature>
<dbReference type="InterPro" id="IPR027470">
    <property type="entry name" value="Cation_efflux_CTD"/>
</dbReference>
<dbReference type="Proteomes" id="UP000315700">
    <property type="component" value="Chromosome"/>
</dbReference>
<feature type="region of interest" description="Disordered" evidence="7">
    <location>
        <begin position="1"/>
        <end position="23"/>
    </location>
</feature>
<proteinExistence type="inferred from homology"/>
<dbReference type="InParanoid" id="A0A517S833"/>
<evidence type="ECO:0000313" key="12">
    <source>
        <dbReference type="Proteomes" id="UP000315700"/>
    </source>
</evidence>
<evidence type="ECO:0000259" key="9">
    <source>
        <dbReference type="Pfam" id="PF01545"/>
    </source>
</evidence>
<organism evidence="11 12">
    <name type="scientific">Caulifigura coniformis</name>
    <dbReference type="NCBI Taxonomy" id="2527983"/>
    <lineage>
        <taxon>Bacteria</taxon>
        <taxon>Pseudomonadati</taxon>
        <taxon>Planctomycetota</taxon>
        <taxon>Planctomycetia</taxon>
        <taxon>Planctomycetales</taxon>
        <taxon>Planctomycetaceae</taxon>
        <taxon>Caulifigura</taxon>
    </lineage>
</organism>
<feature type="transmembrane region" description="Helical" evidence="8">
    <location>
        <begin position="141"/>
        <end position="160"/>
    </location>
</feature>
<keyword evidence="6 8" id="KW-0472">Membrane</keyword>
<dbReference type="FunCoup" id="A0A517S833">
    <property type="interactions" value="336"/>
</dbReference>
<dbReference type="PANTHER" id="PTHR43840:SF15">
    <property type="entry name" value="MITOCHONDRIAL METAL TRANSPORTER 1-RELATED"/>
    <property type="match status" value="1"/>
</dbReference>
<dbReference type="Gene3D" id="3.30.70.1350">
    <property type="entry name" value="Cation efflux protein, cytoplasmic domain"/>
    <property type="match status" value="1"/>
</dbReference>
<keyword evidence="4 8" id="KW-0812">Transmembrane</keyword>
<evidence type="ECO:0000256" key="3">
    <source>
        <dbReference type="ARBA" id="ARBA00022448"/>
    </source>
</evidence>
<evidence type="ECO:0000256" key="2">
    <source>
        <dbReference type="ARBA" id="ARBA00008114"/>
    </source>
</evidence>
<dbReference type="NCBIfam" id="TIGR01297">
    <property type="entry name" value="CDF"/>
    <property type="match status" value="1"/>
</dbReference>
<dbReference type="PANTHER" id="PTHR43840">
    <property type="entry name" value="MITOCHONDRIAL METAL TRANSPORTER 1-RELATED"/>
    <property type="match status" value="1"/>
</dbReference>
<dbReference type="InterPro" id="IPR036837">
    <property type="entry name" value="Cation_efflux_CTD_sf"/>
</dbReference>
<dbReference type="SUPFAM" id="SSF161111">
    <property type="entry name" value="Cation efflux protein transmembrane domain-like"/>
    <property type="match status" value="1"/>
</dbReference>
<feature type="transmembrane region" description="Helical" evidence="8">
    <location>
        <begin position="181"/>
        <end position="198"/>
    </location>
</feature>
<dbReference type="KEGG" id="ccos:Pan44_02890"/>
<keyword evidence="5 8" id="KW-1133">Transmembrane helix</keyword>
<feature type="transmembrane region" description="Helical" evidence="8">
    <location>
        <begin position="108"/>
        <end position="129"/>
    </location>
</feature>
<comment type="similarity">
    <text evidence="2">Belongs to the cation diffusion facilitator (CDF) transporter (TC 2.A.4) family.</text>
</comment>
<evidence type="ECO:0000256" key="5">
    <source>
        <dbReference type="ARBA" id="ARBA00022989"/>
    </source>
</evidence>
<feature type="transmembrane region" description="Helical" evidence="8">
    <location>
        <begin position="210"/>
        <end position="227"/>
    </location>
</feature>
<dbReference type="SUPFAM" id="SSF160240">
    <property type="entry name" value="Cation efflux protein cytoplasmic domain-like"/>
    <property type="match status" value="1"/>
</dbReference>
<evidence type="ECO:0000256" key="1">
    <source>
        <dbReference type="ARBA" id="ARBA00004141"/>
    </source>
</evidence>
<dbReference type="EMBL" id="CP036271">
    <property type="protein sequence ID" value="QDT52280.1"/>
    <property type="molecule type" value="Genomic_DNA"/>
</dbReference>
<dbReference type="InterPro" id="IPR058533">
    <property type="entry name" value="Cation_efflux_TM"/>
</dbReference>
<evidence type="ECO:0000256" key="7">
    <source>
        <dbReference type="SAM" id="MobiDB-lite"/>
    </source>
</evidence>